<reference evidence="2" key="1">
    <citation type="journal article" date="2019" name="Int. J. Syst. Evol. Microbiol.">
        <title>The Global Catalogue of Microorganisms (GCM) 10K type strain sequencing project: providing services to taxonomists for standard genome sequencing and annotation.</title>
        <authorList>
            <consortium name="The Broad Institute Genomics Platform"/>
            <consortium name="The Broad Institute Genome Sequencing Center for Infectious Disease"/>
            <person name="Wu L."/>
            <person name="Ma J."/>
        </authorList>
    </citation>
    <scope>NUCLEOTIDE SEQUENCE [LARGE SCALE GENOMIC DNA]</scope>
    <source>
        <strain evidence="2">KACC 11407</strain>
    </source>
</reference>
<keyword evidence="2" id="KW-1185">Reference proteome</keyword>
<organism evidence="1 2">
    <name type="scientific">Lysobacter yangpyeongensis</name>
    <dbReference type="NCBI Taxonomy" id="346182"/>
    <lineage>
        <taxon>Bacteria</taxon>
        <taxon>Pseudomonadati</taxon>
        <taxon>Pseudomonadota</taxon>
        <taxon>Gammaproteobacteria</taxon>
        <taxon>Lysobacterales</taxon>
        <taxon>Lysobacteraceae</taxon>
        <taxon>Lysobacter</taxon>
    </lineage>
</organism>
<proteinExistence type="predicted"/>
<dbReference type="RefSeq" id="WP_386753398.1">
    <property type="nucleotide sequence ID" value="NZ_JBHSNM010000001.1"/>
</dbReference>
<dbReference type="InterPro" id="IPR021710">
    <property type="entry name" value="DUF3293"/>
</dbReference>
<protein>
    <submittedName>
        <fullName evidence="1">DUF3293 domain-containing protein</fullName>
    </submittedName>
</protein>
<accession>A0ABW0SKC1</accession>
<dbReference type="Proteomes" id="UP001596036">
    <property type="component" value="Unassembled WGS sequence"/>
</dbReference>
<sequence length="175" mass="19064">MDPRVMDAPDRESSKTAGMRQLQIVDAVELASAYTRANYAVVLDGDALAMQVGQRAVDVEAYWPLARYGFITAWNPASVPHSDAANESANAMLVARLDAMGLKRQPAHAWGQAGTWREAGWLVGDVEASLLDMLGREFGQAGVLAWEFGQPVRLRMLMPRPPKAPDSAVIDWVAT</sequence>
<comment type="caution">
    <text evidence="1">The sequence shown here is derived from an EMBL/GenBank/DDBJ whole genome shotgun (WGS) entry which is preliminary data.</text>
</comment>
<name>A0ABW0SKC1_9GAMM</name>
<gene>
    <name evidence="1" type="ORF">ACFPN1_04660</name>
</gene>
<evidence type="ECO:0000313" key="1">
    <source>
        <dbReference type="EMBL" id="MFC5569361.1"/>
    </source>
</evidence>
<evidence type="ECO:0000313" key="2">
    <source>
        <dbReference type="Proteomes" id="UP001596036"/>
    </source>
</evidence>
<dbReference type="EMBL" id="JBHSNM010000001">
    <property type="protein sequence ID" value="MFC5569361.1"/>
    <property type="molecule type" value="Genomic_DNA"/>
</dbReference>
<dbReference type="Pfam" id="PF11697">
    <property type="entry name" value="DUF3293"/>
    <property type="match status" value="1"/>
</dbReference>